<dbReference type="PROSITE" id="PS50086">
    <property type="entry name" value="TBC_RABGAP"/>
    <property type="match status" value="1"/>
</dbReference>
<feature type="compositionally biased region" description="Basic and acidic residues" evidence="3">
    <location>
        <begin position="54"/>
        <end position="64"/>
    </location>
</feature>
<evidence type="ECO:0000256" key="1">
    <source>
        <dbReference type="ARBA" id="ARBA00022468"/>
    </source>
</evidence>
<feature type="region of interest" description="Disordered" evidence="3">
    <location>
        <begin position="44"/>
        <end position="64"/>
    </location>
</feature>
<dbReference type="InterPro" id="IPR035969">
    <property type="entry name" value="Rab-GAP_TBC_sf"/>
</dbReference>
<proteinExistence type="predicted"/>
<keyword evidence="2" id="KW-0175">Coiled coil</keyword>
<dbReference type="InterPro" id="IPR006020">
    <property type="entry name" value="PTB/PI_dom"/>
</dbReference>
<dbReference type="Gene3D" id="1.10.472.80">
    <property type="entry name" value="Ypt/Rab-GAP domain of gyp1p, domain 3"/>
    <property type="match status" value="1"/>
</dbReference>
<feature type="coiled-coil region" evidence="2">
    <location>
        <begin position="826"/>
        <end position="864"/>
    </location>
</feature>
<dbReference type="Gene3D" id="1.10.8.270">
    <property type="entry name" value="putative rabgap domain of human tbc1 domain family member 14 like domains"/>
    <property type="match status" value="1"/>
</dbReference>
<feature type="domain" description="Rab-GAP TBC" evidence="5">
    <location>
        <begin position="515"/>
        <end position="701"/>
    </location>
</feature>
<dbReference type="Pfam" id="PF00640">
    <property type="entry name" value="PID"/>
    <property type="match status" value="1"/>
</dbReference>
<feature type="domain" description="PID" evidence="4">
    <location>
        <begin position="99"/>
        <end position="208"/>
    </location>
</feature>
<keyword evidence="1" id="KW-0343">GTPase activation</keyword>
<evidence type="ECO:0000313" key="7">
    <source>
        <dbReference type="RefSeq" id="XP_065646697.1"/>
    </source>
</evidence>
<dbReference type="SUPFAM" id="SSF50729">
    <property type="entry name" value="PH domain-like"/>
    <property type="match status" value="1"/>
</dbReference>
<gene>
    <name evidence="7" type="primary">LOC100197406</name>
</gene>
<organism evidence="6 7">
    <name type="scientific">Hydra vulgaris</name>
    <name type="common">Hydra</name>
    <name type="synonym">Hydra attenuata</name>
    <dbReference type="NCBI Taxonomy" id="6087"/>
    <lineage>
        <taxon>Eukaryota</taxon>
        <taxon>Metazoa</taxon>
        <taxon>Cnidaria</taxon>
        <taxon>Hydrozoa</taxon>
        <taxon>Hydroidolina</taxon>
        <taxon>Anthoathecata</taxon>
        <taxon>Aplanulata</taxon>
        <taxon>Hydridae</taxon>
        <taxon>Hydra</taxon>
    </lineage>
</organism>
<name>A0ABM4BCM6_HYDVU</name>
<accession>A0ABM4BCM6</accession>
<evidence type="ECO:0000313" key="6">
    <source>
        <dbReference type="Proteomes" id="UP001652625"/>
    </source>
</evidence>
<dbReference type="PROSITE" id="PS01179">
    <property type="entry name" value="PID"/>
    <property type="match status" value="1"/>
</dbReference>
<dbReference type="RefSeq" id="XP_065646697.1">
    <property type="nucleotide sequence ID" value="XM_065790625.1"/>
</dbReference>
<dbReference type="InterPro" id="IPR022164">
    <property type="entry name" value="Kinesin-like"/>
</dbReference>
<protein>
    <submittedName>
        <fullName evidence="7">Rab GTPase-activating protein 1 isoform X3</fullName>
    </submittedName>
</protein>
<feature type="region of interest" description="Disordered" evidence="3">
    <location>
        <begin position="1"/>
        <end position="20"/>
    </location>
</feature>
<dbReference type="Gene3D" id="2.30.29.30">
    <property type="entry name" value="Pleckstrin-homology domain (PH domain)/Phosphotyrosine-binding domain (PTB)"/>
    <property type="match status" value="1"/>
</dbReference>
<reference evidence="7" key="2">
    <citation type="submission" date="2025-08" db="UniProtKB">
        <authorList>
            <consortium name="RefSeq"/>
        </authorList>
    </citation>
    <scope>IDENTIFICATION</scope>
</reference>
<reference evidence="6" key="1">
    <citation type="submission" date="2025-05" db="UniProtKB">
        <authorList>
            <consortium name="RefSeq"/>
        </authorList>
    </citation>
    <scope>NUCLEOTIDE SEQUENCE [LARGE SCALE GENOMIC DNA]</scope>
</reference>
<dbReference type="Pfam" id="PF00566">
    <property type="entry name" value="RabGAP-TBC"/>
    <property type="match status" value="1"/>
</dbReference>
<sequence>MSNGDSRNGYESNGEKASTLSHDSREYLFVDNVDNVSINNKTIKNSLNNDQSEAEPKLDRTDSSERISQLIAEAQMDDYVTDYLETSHNETKNNSDVLYPVLYLGSATISDPLSTNEILKTMTLLLKSNSATAKIMLCIRPDEFCWFDENKKTLIEKYNIDSICKWGKDKQNFCFATNIAYGIDDPSFRCHVFQCEDQNEVEKLNEALETVKNSEMVDSQIKDVESYLFKFIITLDLWEEDGKGSYQQVARDKNYFKLRKELQRKVVFEIEQPSFPKIKIQRCFGLLLAQGRDVAEQELHLLPELKTDHRPGDKVIISGHWNPMLDQWKMLNTDTGKDNRIYMTVAADIVLENLQEPIRILKEVKVRVFNTNEKFWNPSKPRIQDEYQLQVFEKFNENGVRCFVKKSFLSSQEKEKAQHFSFRSVSSLWKNTNIPHQVTQNEKENSNSIELADRNDEVFEVEGDQDDEPLLSGTGHLHEEFSLEHIATCENVLKEWEETHTKPNVSFLMNLLQTGFPDFLRAKLWELIIGLENNSDLLKSYEYLIEKESPQEQVIIWDFKRTFPSHEFFKEAGGKGQMALYNVSKAYSIYDEEVGYCQGLSFLIAVLLLHVEEEIAYCMLVKIMYVYGHRNLFKDGFALLHESFYVLKRLLEQYIPDLFEHFQSTNTEIHMFASQWFLTLFTVKFPLPLVFQIIDLVLCQGCDVSFQFALAFLKHSKRELLALSFEGIMKYFRVGLPKKYINEENIKELIDVAFSFKISKKQLMSLKEEFMKMKKEEAEKEDPITYLKRENHRITTEYLRLERENDILALEIVTTQVSTQETILDREEKINNLTKESEKLKCLLAEYEEEINRLKMEEICVKEMWRDSTFRSDTEKEKREKIIHDYKQILSQSEFRFEQEKKDLQSELFLIKKQLSSCEKCSQNILHHPSPGSSPTVSPVIFPKDDNDQQLKDLETELIITKLALAEERNRADEIEMKLHGLAVASERPWYKKVVINNKR</sequence>
<dbReference type="InterPro" id="IPR050302">
    <property type="entry name" value="Rab_GAP_TBC_domain"/>
</dbReference>
<evidence type="ECO:0000259" key="4">
    <source>
        <dbReference type="PROSITE" id="PS01179"/>
    </source>
</evidence>
<dbReference type="Proteomes" id="UP001652625">
    <property type="component" value="Chromosome 02"/>
</dbReference>
<dbReference type="Pfam" id="PF12473">
    <property type="entry name" value="DUF3694"/>
    <property type="match status" value="1"/>
</dbReference>
<dbReference type="PANTHER" id="PTHR47219">
    <property type="entry name" value="RAB GTPASE-ACTIVATING PROTEIN 1-LIKE"/>
    <property type="match status" value="1"/>
</dbReference>
<dbReference type="InterPro" id="IPR011993">
    <property type="entry name" value="PH-like_dom_sf"/>
</dbReference>
<dbReference type="InterPro" id="IPR000195">
    <property type="entry name" value="Rab-GAP-TBC_dom"/>
</dbReference>
<keyword evidence="6" id="KW-1185">Reference proteome</keyword>
<dbReference type="SUPFAM" id="SSF47923">
    <property type="entry name" value="Ypt/Rab-GAP domain of gyp1p"/>
    <property type="match status" value="2"/>
</dbReference>
<evidence type="ECO:0000256" key="3">
    <source>
        <dbReference type="SAM" id="MobiDB-lite"/>
    </source>
</evidence>
<dbReference type="GeneID" id="100197406"/>
<dbReference type="SMART" id="SM00164">
    <property type="entry name" value="TBC"/>
    <property type="match status" value="1"/>
</dbReference>
<dbReference type="PANTHER" id="PTHR47219:SF9">
    <property type="entry name" value="GTPASE ACTIVATING PROTEIN AND CENTROSOME-ASSOCIATED, ISOFORM B"/>
    <property type="match status" value="1"/>
</dbReference>
<evidence type="ECO:0000259" key="5">
    <source>
        <dbReference type="PROSITE" id="PS50086"/>
    </source>
</evidence>
<evidence type="ECO:0000256" key="2">
    <source>
        <dbReference type="SAM" id="Coils"/>
    </source>
</evidence>